<gene>
    <name evidence="2" type="ORF">PCOR1329_LOCUS48336</name>
</gene>
<sequence>MAEGSAGKKSTYKASTYAASGLWLEHSKVEYAANPKKGKSFDRYAAYEKAATIGEALKAGALPADLLFDYEKGHLKVLGPLREKPLDIFTLEDINELTYTDKVLCRYSYYSQPRDDQSGAGKIQVLEESLKKQRATMKRLGKIELARQLDIGDVDSLNDSVGFWETPVMMAKRSVAAAQAQEFLDHADATGGKITDFEVLQVLRLWDFRENETRKNVMREGQTFVYSDTIGFVADRTGHILAKEETKRYPQVGVLFNRWLKDHIDREHLGTDFVYTSININKNYAGRLHRDGNNVGPSFLKAFGNFSGGQLNYFPEDDRSLKIEDLDSMTDQSSKIDVKKGLLLFDGKRGHFVDDFEGERYSLVFFTCPRFEKASDESRQFLQKAGFPLPTAATMESVMGLLRKPKGYGDSGKKGQKAEQGKTTAPSLHDAPWIYYSSCTPELDAAEARAEEFWNRNGLKQAKVDEGSKKVGKIAWEHTKNARDAKWVDTMSFQLPGKPSRKDLILEGHKNLVDAVAFLSAEEAKAPKAVAKEGCCAILSNRTKVWYALYARGHKAQALAAFRVEATGARQACAKPAAPQATPPSKRAAPAGREAKIAQSSEKRRRTKA</sequence>
<protein>
    <submittedName>
        <fullName evidence="2">Uncharacterized protein</fullName>
    </submittedName>
</protein>
<proteinExistence type="predicted"/>
<name>A0ABN9UGI0_9DINO</name>
<dbReference type="EMBL" id="CAUYUJ010015837">
    <property type="protein sequence ID" value="CAK0858732.1"/>
    <property type="molecule type" value="Genomic_DNA"/>
</dbReference>
<evidence type="ECO:0000313" key="2">
    <source>
        <dbReference type="EMBL" id="CAK0858732.1"/>
    </source>
</evidence>
<feature type="compositionally biased region" description="Basic and acidic residues" evidence="1">
    <location>
        <begin position="411"/>
        <end position="420"/>
    </location>
</feature>
<evidence type="ECO:0000256" key="1">
    <source>
        <dbReference type="SAM" id="MobiDB-lite"/>
    </source>
</evidence>
<feature type="region of interest" description="Disordered" evidence="1">
    <location>
        <begin position="574"/>
        <end position="609"/>
    </location>
</feature>
<comment type="caution">
    <text evidence="2">The sequence shown here is derived from an EMBL/GenBank/DDBJ whole genome shotgun (WGS) entry which is preliminary data.</text>
</comment>
<evidence type="ECO:0000313" key="3">
    <source>
        <dbReference type="Proteomes" id="UP001189429"/>
    </source>
</evidence>
<reference evidence="2" key="1">
    <citation type="submission" date="2023-10" db="EMBL/GenBank/DDBJ databases">
        <authorList>
            <person name="Chen Y."/>
            <person name="Shah S."/>
            <person name="Dougan E. K."/>
            <person name="Thang M."/>
            <person name="Chan C."/>
        </authorList>
    </citation>
    <scope>NUCLEOTIDE SEQUENCE [LARGE SCALE GENOMIC DNA]</scope>
</reference>
<feature type="region of interest" description="Disordered" evidence="1">
    <location>
        <begin position="405"/>
        <end position="425"/>
    </location>
</feature>
<dbReference type="Gene3D" id="3.60.130.30">
    <property type="match status" value="1"/>
</dbReference>
<keyword evidence="3" id="KW-1185">Reference proteome</keyword>
<organism evidence="2 3">
    <name type="scientific">Prorocentrum cordatum</name>
    <dbReference type="NCBI Taxonomy" id="2364126"/>
    <lineage>
        <taxon>Eukaryota</taxon>
        <taxon>Sar</taxon>
        <taxon>Alveolata</taxon>
        <taxon>Dinophyceae</taxon>
        <taxon>Prorocentrales</taxon>
        <taxon>Prorocentraceae</taxon>
        <taxon>Prorocentrum</taxon>
    </lineage>
</organism>
<accession>A0ABN9UGI0</accession>
<dbReference type="Proteomes" id="UP001189429">
    <property type="component" value="Unassembled WGS sequence"/>
</dbReference>